<keyword evidence="8" id="KW-1185">Reference proteome</keyword>
<protein>
    <recommendedName>
        <fullName evidence="6">FAD-binding PCMH-type domain-containing protein</fullName>
    </recommendedName>
</protein>
<comment type="caution">
    <text evidence="7">The sequence shown here is derived from an EMBL/GenBank/DDBJ whole genome shotgun (WGS) entry which is preliminary data.</text>
</comment>
<evidence type="ECO:0000256" key="1">
    <source>
        <dbReference type="ARBA" id="ARBA00005466"/>
    </source>
</evidence>
<dbReference type="InterPro" id="IPR016166">
    <property type="entry name" value="FAD-bd_PCMH"/>
</dbReference>
<keyword evidence="3" id="KW-0274">FAD</keyword>
<evidence type="ECO:0000259" key="6">
    <source>
        <dbReference type="PROSITE" id="PS51387"/>
    </source>
</evidence>
<proteinExistence type="inferred from homology"/>
<feature type="chain" id="PRO_5047482257" description="FAD-binding PCMH-type domain-containing protein" evidence="5">
    <location>
        <begin position="22"/>
        <end position="478"/>
    </location>
</feature>
<organism evidence="7 8">
    <name type="scientific">Neonectria punicea</name>
    <dbReference type="NCBI Taxonomy" id="979145"/>
    <lineage>
        <taxon>Eukaryota</taxon>
        <taxon>Fungi</taxon>
        <taxon>Dikarya</taxon>
        <taxon>Ascomycota</taxon>
        <taxon>Pezizomycotina</taxon>
        <taxon>Sordariomycetes</taxon>
        <taxon>Hypocreomycetidae</taxon>
        <taxon>Hypocreales</taxon>
        <taxon>Nectriaceae</taxon>
        <taxon>Neonectria</taxon>
    </lineage>
</organism>
<dbReference type="InterPro" id="IPR050416">
    <property type="entry name" value="FAD-linked_Oxidoreductase"/>
</dbReference>
<comment type="similarity">
    <text evidence="1">Belongs to the oxygen-dependent FAD-linked oxidoreductase family.</text>
</comment>
<keyword evidence="4" id="KW-0560">Oxidoreductase</keyword>
<gene>
    <name evidence="7" type="ORF">QQX98_005977</name>
</gene>
<keyword evidence="2" id="KW-0285">Flavoprotein</keyword>
<dbReference type="SUPFAM" id="SSF56176">
    <property type="entry name" value="FAD-binding/transporter-associated domain-like"/>
    <property type="match status" value="1"/>
</dbReference>
<name>A0ABR1H2L9_9HYPO</name>
<evidence type="ECO:0000256" key="4">
    <source>
        <dbReference type="ARBA" id="ARBA00023002"/>
    </source>
</evidence>
<evidence type="ECO:0000313" key="8">
    <source>
        <dbReference type="Proteomes" id="UP001498476"/>
    </source>
</evidence>
<reference evidence="7 8" key="1">
    <citation type="journal article" date="2025" name="Microbiol. Resour. Announc.">
        <title>Draft genome sequences for Neonectria magnoliae and Neonectria punicea, canker pathogens of Liriodendron tulipifera and Acer saccharum in West Virginia.</title>
        <authorList>
            <person name="Petronek H.M."/>
            <person name="Kasson M.T."/>
            <person name="Metheny A.M."/>
            <person name="Stauder C.M."/>
            <person name="Lovett B."/>
            <person name="Lynch S.C."/>
            <person name="Garnas J.R."/>
            <person name="Kasson L.R."/>
            <person name="Stajich J.E."/>
        </authorList>
    </citation>
    <scope>NUCLEOTIDE SEQUENCE [LARGE SCALE GENOMIC DNA]</scope>
    <source>
        <strain evidence="7 8">NRRL 64653</strain>
    </source>
</reference>
<dbReference type="Pfam" id="PF01565">
    <property type="entry name" value="FAD_binding_4"/>
    <property type="match status" value="1"/>
</dbReference>
<dbReference type="PANTHER" id="PTHR42973">
    <property type="entry name" value="BINDING OXIDOREDUCTASE, PUTATIVE (AFU_ORTHOLOGUE AFUA_1G17690)-RELATED"/>
    <property type="match status" value="1"/>
</dbReference>
<dbReference type="PANTHER" id="PTHR42973:SF53">
    <property type="entry name" value="FAD-BINDING PCMH-TYPE DOMAIN-CONTAINING PROTEIN-RELATED"/>
    <property type="match status" value="1"/>
</dbReference>
<dbReference type="Gene3D" id="3.30.465.10">
    <property type="match status" value="1"/>
</dbReference>
<evidence type="ECO:0000256" key="3">
    <source>
        <dbReference type="ARBA" id="ARBA00022827"/>
    </source>
</evidence>
<dbReference type="PROSITE" id="PS51387">
    <property type="entry name" value="FAD_PCMH"/>
    <property type="match status" value="1"/>
</dbReference>
<dbReference type="EMBL" id="JAZAVJ010000085">
    <property type="protein sequence ID" value="KAK7415333.1"/>
    <property type="molecule type" value="Genomic_DNA"/>
</dbReference>
<feature type="signal peptide" evidence="5">
    <location>
        <begin position="1"/>
        <end position="21"/>
    </location>
</feature>
<accession>A0ABR1H2L9</accession>
<sequence length="478" mass="51497">MLVRPVATALMAIFAASPSTASSVIRYRAEDAASLVCDLLSDEGFGDQLLVPNEDNYEERVESWWSASSRLTPACIVQPKNTAHVSKIVRILGSNSTAGFAVRSGGHSHWSGGSNVDNGVTIDLGLIKGTSYDAETGLASVLPGGRWADVFKALEEHGVAVPGGRDGNYYTGRGGFGCDSIANVEIVLADGSIVNANKDTHSDLLKALKGGSGNFGIVTRFDLNTFLAGNVWGGIRASELSQGDAIAEAMTYNPGMSSDVVVAQVLVDTNGVERPPTSDQALQPAELFNDFSVRPISDMAETYVLPSGLHNVWFSLTFANDVRIIKKAASLQDTFVKELLEEIPPTELGTQNLFQPVPKLFADNGVARGGNVLGLDRNKENSLMWLLACTVQTAEQEVLLHQKASAFAAALEKYAKLIGGLREWRYLNYVDPSQKDPSQKDPILSYGSDNVKFLRKVSAKYDPKGLFQHRRKGGFKLP</sequence>
<feature type="domain" description="FAD-binding PCMH-type" evidence="6">
    <location>
        <begin position="69"/>
        <end position="228"/>
    </location>
</feature>
<evidence type="ECO:0000256" key="2">
    <source>
        <dbReference type="ARBA" id="ARBA00022630"/>
    </source>
</evidence>
<keyword evidence="5" id="KW-0732">Signal</keyword>
<dbReference type="Proteomes" id="UP001498476">
    <property type="component" value="Unassembled WGS sequence"/>
</dbReference>
<dbReference type="InterPro" id="IPR036318">
    <property type="entry name" value="FAD-bd_PCMH-like_sf"/>
</dbReference>
<evidence type="ECO:0000313" key="7">
    <source>
        <dbReference type="EMBL" id="KAK7415333.1"/>
    </source>
</evidence>
<dbReference type="InterPro" id="IPR006094">
    <property type="entry name" value="Oxid_FAD_bind_N"/>
</dbReference>
<dbReference type="InterPro" id="IPR016169">
    <property type="entry name" value="FAD-bd_PCMH_sub2"/>
</dbReference>
<evidence type="ECO:0000256" key="5">
    <source>
        <dbReference type="SAM" id="SignalP"/>
    </source>
</evidence>